<accession>A0AAW2AMU8</accession>
<feature type="domain" description="AIG1-type G" evidence="6">
    <location>
        <begin position="228"/>
        <end position="427"/>
    </location>
</feature>
<evidence type="ECO:0000256" key="2">
    <source>
        <dbReference type="ARBA" id="ARBA00022741"/>
    </source>
</evidence>
<keyword evidence="5" id="KW-0472">Membrane</keyword>
<gene>
    <name evidence="7" type="ORF">ABG768_022059</name>
</gene>
<dbReference type="FunFam" id="3.40.50.300:FF:001809">
    <property type="entry name" value="Si:ch1073-365p7.2"/>
    <property type="match status" value="1"/>
</dbReference>
<evidence type="ECO:0000259" key="6">
    <source>
        <dbReference type="PROSITE" id="PS51720"/>
    </source>
</evidence>
<organism evidence="7 8">
    <name type="scientific">Culter alburnus</name>
    <name type="common">Topmouth culter</name>
    <dbReference type="NCBI Taxonomy" id="194366"/>
    <lineage>
        <taxon>Eukaryota</taxon>
        <taxon>Metazoa</taxon>
        <taxon>Chordata</taxon>
        <taxon>Craniata</taxon>
        <taxon>Vertebrata</taxon>
        <taxon>Euteleostomi</taxon>
        <taxon>Actinopterygii</taxon>
        <taxon>Neopterygii</taxon>
        <taxon>Teleostei</taxon>
        <taxon>Ostariophysi</taxon>
        <taxon>Cypriniformes</taxon>
        <taxon>Xenocyprididae</taxon>
        <taxon>Xenocypridinae</taxon>
        <taxon>Culter</taxon>
    </lineage>
</organism>
<evidence type="ECO:0000313" key="7">
    <source>
        <dbReference type="EMBL" id="KAK9973945.1"/>
    </source>
</evidence>
<dbReference type="Pfam" id="PF04548">
    <property type="entry name" value="AIG1"/>
    <property type="match status" value="2"/>
</dbReference>
<comment type="similarity">
    <text evidence="1">Belongs to the TRAFAC class TrmE-Era-EngA-EngB-Septin-like GTPase superfamily. AIG1/Toc34/Toc159-like paraseptin GTPase family. IAN subfamily.</text>
</comment>
<keyword evidence="5" id="KW-1133">Transmembrane helix</keyword>
<dbReference type="Gene3D" id="3.40.50.300">
    <property type="entry name" value="P-loop containing nucleotide triphosphate hydrolases"/>
    <property type="match status" value="2"/>
</dbReference>
<dbReference type="EMBL" id="JAWDJR010000005">
    <property type="protein sequence ID" value="KAK9973945.1"/>
    <property type="molecule type" value="Genomic_DNA"/>
</dbReference>
<feature type="transmembrane region" description="Helical" evidence="5">
    <location>
        <begin position="508"/>
        <end position="527"/>
    </location>
</feature>
<evidence type="ECO:0000256" key="5">
    <source>
        <dbReference type="SAM" id="Phobius"/>
    </source>
</evidence>
<name>A0AAW2AMU8_CULAL</name>
<dbReference type="PANTHER" id="PTHR10903:SF186">
    <property type="entry name" value="GTPASE IMAP FAMILY MEMBER 4-LIKE-RELATED"/>
    <property type="match status" value="1"/>
</dbReference>
<dbReference type="GO" id="GO:0005525">
    <property type="term" value="F:GTP binding"/>
    <property type="evidence" value="ECO:0007669"/>
    <property type="project" value="UniProtKB-KW"/>
</dbReference>
<feature type="domain" description="AIG1-type G" evidence="6">
    <location>
        <begin position="16"/>
        <end position="220"/>
    </location>
</feature>
<dbReference type="InterPro" id="IPR006703">
    <property type="entry name" value="G_AIG1"/>
</dbReference>
<comment type="caution">
    <text evidence="7">The sequence shown here is derived from an EMBL/GenBank/DDBJ whole genome shotgun (WGS) entry which is preliminary data.</text>
</comment>
<dbReference type="FunFam" id="3.40.50.300:FF:000366">
    <property type="entry name" value="GTPase, IMAP family member 2"/>
    <property type="match status" value="1"/>
</dbReference>
<evidence type="ECO:0000256" key="4">
    <source>
        <dbReference type="SAM" id="MobiDB-lite"/>
    </source>
</evidence>
<keyword evidence="3" id="KW-0342">GTP-binding</keyword>
<evidence type="ECO:0000313" key="8">
    <source>
        <dbReference type="Proteomes" id="UP001479290"/>
    </source>
</evidence>
<keyword evidence="2" id="KW-0547">Nucleotide-binding</keyword>
<evidence type="ECO:0000256" key="1">
    <source>
        <dbReference type="ARBA" id="ARBA00008535"/>
    </source>
</evidence>
<protein>
    <recommendedName>
        <fullName evidence="6">AIG1-type G domain-containing protein</fullName>
    </recommendedName>
</protein>
<dbReference type="PROSITE" id="PS51720">
    <property type="entry name" value="G_AIG1"/>
    <property type="match status" value="2"/>
</dbReference>
<feature type="region of interest" description="Disordered" evidence="4">
    <location>
        <begin position="435"/>
        <end position="454"/>
    </location>
</feature>
<dbReference type="AlphaFoldDB" id="A0AAW2AMU8"/>
<keyword evidence="8" id="KW-1185">Reference proteome</keyword>
<reference evidence="7 8" key="1">
    <citation type="submission" date="2024-05" db="EMBL/GenBank/DDBJ databases">
        <title>A high-quality chromosomal-level genome assembly of Topmouth culter (Culter alburnus).</title>
        <authorList>
            <person name="Zhao H."/>
        </authorList>
    </citation>
    <scope>NUCLEOTIDE SEQUENCE [LARGE SCALE GENOMIC DNA]</scope>
    <source>
        <strain evidence="7">CATC2023</strain>
        <tissue evidence="7">Muscle</tissue>
    </source>
</reference>
<proteinExistence type="inferred from homology"/>
<evidence type="ECO:0000256" key="3">
    <source>
        <dbReference type="ARBA" id="ARBA00023134"/>
    </source>
</evidence>
<sequence length="532" mass="60499">MRRVRDQQAGHTSKMEQSLNFVLLGKKGAGKSSSGNTLLGRDAFKSKKSLKLVTRDVAVESETLDRLQINVYDTPGFCDPEMSEDEIQQMINEKVFQKCESGPCVFLLVIKAESFNQEEKETVEKIEKLLGENHFEKTWILFTKGDELEEENMTIEEFLNEFEPLKKLVEKYDQRYHVFNNKIKSDQCRILLIKMIQRSLGFKASDGGRLQRRIPAIRANTHDQQTFLSFRRLVLIGKTGVGKSATGNTILGQKVFESESGMGSVSHECLEKHTTVSGRTLTVVDTPGFFDTKMKPEQFMKEIARCVYLSSPGPHAFLIVFTVNHRFTDQEVETVDHIEIFFGEEVSKYSIILFTHGDQLEGKSIEKNIEQNSRVRHLVQKCGGRFHIFNNKDQNNRKQVNDLLKMIDTMVEQNGGYYSNQMLEDAQKFRQEQEKWKQKEEEEGKQREGDQGKAIQLTGNNSEFENFLKNYEHRFIFSAFAFGKLDKVALGAAICGLTALIFNPVGPVFVAGVCAGVAVGAAGGYVWDRFLK</sequence>
<dbReference type="PANTHER" id="PTHR10903">
    <property type="entry name" value="GTPASE, IMAP FAMILY MEMBER-RELATED"/>
    <property type="match status" value="1"/>
</dbReference>
<feature type="compositionally biased region" description="Basic and acidic residues" evidence="4">
    <location>
        <begin position="435"/>
        <end position="451"/>
    </location>
</feature>
<dbReference type="InterPro" id="IPR045058">
    <property type="entry name" value="GIMA/IAN/Toc"/>
</dbReference>
<dbReference type="InterPro" id="IPR027417">
    <property type="entry name" value="P-loop_NTPase"/>
</dbReference>
<dbReference type="SUPFAM" id="SSF52540">
    <property type="entry name" value="P-loop containing nucleoside triphosphate hydrolases"/>
    <property type="match status" value="2"/>
</dbReference>
<keyword evidence="5" id="KW-0812">Transmembrane</keyword>
<dbReference type="CDD" id="cd01852">
    <property type="entry name" value="AIG1"/>
    <property type="match status" value="1"/>
</dbReference>
<dbReference type="Proteomes" id="UP001479290">
    <property type="component" value="Unassembled WGS sequence"/>
</dbReference>